<keyword evidence="5 6" id="KW-0472">Membrane</keyword>
<dbReference type="AlphaFoldDB" id="A0A315ZWX7"/>
<sequence length="399" mass="45446">MSYVFRKAGFMLMRHKAIYLLLIVEMAVGMSLYVYSSNLSYSIQKKEDGWRSLETDYLLRISETGEETTLTNLPIDLKDYEYIQMLAGDDAFFFIDIPDIIIEKDHIVEYDLLFVDFQKYGLNPKYVYMGKYIKNQIRNDGARLGIGQILLEQTRIVLNTEMDQQKYFEIKDLSAQLDGETLKFEKRDEGIAFTKAILFPITEMESLLDRTPFHMGGFQLGIKSEHIANVEYVLDGIIQHLSERHGDYYGYKFYSPTAELQNDTYQTKLDINAINKIGVLMLATLLVASISIFRMLLGKRERELGICQACGAGIPVIMMEIAVEVFVVCLGGTALGCVGGFVLTYNFTSFLTGIVKMTGHWQTVGISAIVCMMITVIVSTATIQKFYFKRTMELIQDKC</sequence>
<feature type="transmembrane region" description="Helical" evidence="6">
    <location>
        <begin position="277"/>
        <end position="297"/>
    </location>
</feature>
<proteinExistence type="predicted"/>
<evidence type="ECO:0000259" key="7">
    <source>
        <dbReference type="Pfam" id="PF02687"/>
    </source>
</evidence>
<dbReference type="InterPro" id="IPR003838">
    <property type="entry name" value="ABC3_permease_C"/>
</dbReference>
<evidence type="ECO:0000256" key="2">
    <source>
        <dbReference type="ARBA" id="ARBA00022475"/>
    </source>
</evidence>
<evidence type="ECO:0000256" key="1">
    <source>
        <dbReference type="ARBA" id="ARBA00004651"/>
    </source>
</evidence>
<comment type="subcellular location">
    <subcellularLocation>
        <location evidence="1">Cell membrane</location>
        <topology evidence="1">Multi-pass membrane protein</topology>
    </subcellularLocation>
</comment>
<dbReference type="Proteomes" id="UP000254051">
    <property type="component" value="Unassembled WGS sequence"/>
</dbReference>
<keyword evidence="3 6" id="KW-0812">Transmembrane</keyword>
<keyword evidence="2" id="KW-1003">Cell membrane</keyword>
<organism evidence="8 9">
    <name type="scientific">Faecalicatena contorta</name>
    <dbReference type="NCBI Taxonomy" id="39482"/>
    <lineage>
        <taxon>Bacteria</taxon>
        <taxon>Bacillati</taxon>
        <taxon>Bacillota</taxon>
        <taxon>Clostridia</taxon>
        <taxon>Lachnospirales</taxon>
        <taxon>Lachnospiraceae</taxon>
        <taxon>Faecalicatena</taxon>
    </lineage>
</organism>
<evidence type="ECO:0000256" key="4">
    <source>
        <dbReference type="ARBA" id="ARBA00022989"/>
    </source>
</evidence>
<name>A0A315ZWX7_9FIRM</name>
<evidence type="ECO:0000256" key="6">
    <source>
        <dbReference type="SAM" id="Phobius"/>
    </source>
</evidence>
<gene>
    <name evidence="8" type="ORF">SAMN05216529_106183</name>
</gene>
<dbReference type="OrthoDB" id="10002667at2"/>
<evidence type="ECO:0000256" key="3">
    <source>
        <dbReference type="ARBA" id="ARBA00022692"/>
    </source>
</evidence>
<accession>A0A315ZWX7</accession>
<keyword evidence="9" id="KW-1185">Reference proteome</keyword>
<evidence type="ECO:0000313" key="8">
    <source>
        <dbReference type="EMBL" id="SUQ14491.1"/>
    </source>
</evidence>
<dbReference type="GO" id="GO:0005886">
    <property type="term" value="C:plasma membrane"/>
    <property type="evidence" value="ECO:0007669"/>
    <property type="project" value="UniProtKB-SubCell"/>
</dbReference>
<feature type="domain" description="ABC3 transporter permease C-terminal" evidence="7">
    <location>
        <begin position="277"/>
        <end position="386"/>
    </location>
</feature>
<keyword evidence="4 6" id="KW-1133">Transmembrane helix</keyword>
<feature type="transmembrane region" description="Helical" evidence="6">
    <location>
        <begin position="17"/>
        <end position="35"/>
    </location>
</feature>
<evidence type="ECO:0000313" key="9">
    <source>
        <dbReference type="Proteomes" id="UP000254051"/>
    </source>
</evidence>
<dbReference type="RefSeq" id="WP_109711416.1">
    <property type="nucleotide sequence ID" value="NZ_QGDS01000006.1"/>
</dbReference>
<evidence type="ECO:0000256" key="5">
    <source>
        <dbReference type="ARBA" id="ARBA00023136"/>
    </source>
</evidence>
<feature type="transmembrane region" description="Helical" evidence="6">
    <location>
        <begin position="363"/>
        <end position="383"/>
    </location>
</feature>
<dbReference type="Pfam" id="PF02687">
    <property type="entry name" value="FtsX"/>
    <property type="match status" value="1"/>
</dbReference>
<dbReference type="EMBL" id="UHJJ01000006">
    <property type="protein sequence ID" value="SUQ14491.1"/>
    <property type="molecule type" value="Genomic_DNA"/>
</dbReference>
<protein>
    <submittedName>
        <fullName evidence="8">FtsX-like permease family protein</fullName>
    </submittedName>
</protein>
<reference evidence="9" key="1">
    <citation type="submission" date="2017-07" db="EMBL/GenBank/DDBJ databases">
        <authorList>
            <person name="Varghese N."/>
            <person name="Submissions S."/>
        </authorList>
    </citation>
    <scope>NUCLEOTIDE SEQUENCE [LARGE SCALE GENOMIC DNA]</scope>
    <source>
        <strain evidence="9">NLAE-zl-C134</strain>
    </source>
</reference>
<feature type="transmembrane region" description="Helical" evidence="6">
    <location>
        <begin position="317"/>
        <end position="343"/>
    </location>
</feature>